<dbReference type="PROSITE" id="PS50883">
    <property type="entry name" value="EAL"/>
    <property type="match status" value="1"/>
</dbReference>
<feature type="non-terminal residue" evidence="2">
    <location>
        <position position="1"/>
    </location>
</feature>
<dbReference type="PANTHER" id="PTHR33121:SF70">
    <property type="entry name" value="SIGNALING PROTEIN YKOW"/>
    <property type="match status" value="1"/>
</dbReference>
<protein>
    <submittedName>
        <fullName evidence="2">EAL domain-containing protein</fullName>
    </submittedName>
</protein>
<dbReference type="AlphaFoldDB" id="A0A6P0DTY5"/>
<dbReference type="RefSeq" id="WP_164000847.1">
    <property type="nucleotide sequence ID" value="NZ_WXXP01000193.1"/>
</dbReference>
<dbReference type="InterPro" id="IPR050706">
    <property type="entry name" value="Cyclic-di-GMP_PDE-like"/>
</dbReference>
<comment type="caution">
    <text evidence="2">The sequence shown here is derived from an EMBL/GenBank/DDBJ whole genome shotgun (WGS) entry which is preliminary data.</text>
</comment>
<dbReference type="Proteomes" id="UP000471409">
    <property type="component" value="Unassembled WGS sequence"/>
</dbReference>
<dbReference type="InterPro" id="IPR001633">
    <property type="entry name" value="EAL_dom"/>
</dbReference>
<accession>A0A6P0DTY5</accession>
<proteinExistence type="predicted"/>
<dbReference type="SUPFAM" id="SSF141868">
    <property type="entry name" value="EAL domain-like"/>
    <property type="match status" value="1"/>
</dbReference>
<dbReference type="SMART" id="SM00052">
    <property type="entry name" value="EAL"/>
    <property type="match status" value="1"/>
</dbReference>
<dbReference type="CDD" id="cd01948">
    <property type="entry name" value="EAL"/>
    <property type="match status" value="1"/>
</dbReference>
<organism evidence="2 3">
    <name type="scientific">Rhizobium leguminosarum</name>
    <dbReference type="NCBI Taxonomy" id="384"/>
    <lineage>
        <taxon>Bacteria</taxon>
        <taxon>Pseudomonadati</taxon>
        <taxon>Pseudomonadota</taxon>
        <taxon>Alphaproteobacteria</taxon>
        <taxon>Hyphomicrobiales</taxon>
        <taxon>Rhizobiaceae</taxon>
        <taxon>Rhizobium/Agrobacterium group</taxon>
        <taxon>Rhizobium</taxon>
    </lineage>
</organism>
<reference evidence="2 3" key="1">
    <citation type="submission" date="2020-01" db="EMBL/GenBank/DDBJ databases">
        <title>Rhizobium genotypes associated with high levels of biological nitrogen fixation by grain legumes in a temperate-maritime cropping system.</title>
        <authorList>
            <person name="Maluk M."/>
            <person name="Francesc Ferrando Molina F."/>
            <person name="Lopez Del Egido L."/>
            <person name="Lafos M."/>
            <person name="Langarica-Fuentes A."/>
            <person name="Gebre Yohannes G."/>
            <person name="Young M.W."/>
            <person name="Martin P."/>
            <person name="Gantlett R."/>
            <person name="Kenicer G."/>
            <person name="Hawes C."/>
            <person name="Begg G.S."/>
            <person name="Quilliam R.S."/>
            <person name="Squire G.R."/>
            <person name="Poole P.S."/>
            <person name="Young P.W."/>
            <person name="Iannetta P.M."/>
            <person name="James E.K."/>
        </authorList>
    </citation>
    <scope>NUCLEOTIDE SEQUENCE [LARGE SCALE GENOMIC DNA]</scope>
    <source>
        <strain evidence="2 3">JHI944</strain>
    </source>
</reference>
<gene>
    <name evidence="2" type="ORF">GUK36_38085</name>
</gene>
<name>A0A6P0DTY5_RHILE</name>
<dbReference type="Pfam" id="PF00563">
    <property type="entry name" value="EAL"/>
    <property type="match status" value="1"/>
</dbReference>
<feature type="domain" description="EAL" evidence="1">
    <location>
        <begin position="1"/>
        <end position="190"/>
    </location>
</feature>
<dbReference type="InterPro" id="IPR035919">
    <property type="entry name" value="EAL_sf"/>
</dbReference>
<sequence>GLICDIGRWTLFEACAEAAAWTGEFGVAVNVSAIQFERADIEADVREALSCSGLPSSRLCLELKESAFLGRGGSVIAKMRALREAGVVIALDDFGTGYSSMGYLADFPLDKLKIDQSFVRRMNGNPTVFEIVRAIISLAHGLNLAVVAEGVETEVEAEALHCLGCETGQGYLFGKPDEAFRMLSDWNVPIRVSAKV</sequence>
<evidence type="ECO:0000313" key="2">
    <source>
        <dbReference type="EMBL" id="NEK55055.1"/>
    </source>
</evidence>
<dbReference type="Gene3D" id="3.20.20.450">
    <property type="entry name" value="EAL domain"/>
    <property type="match status" value="1"/>
</dbReference>
<dbReference type="GO" id="GO:0071111">
    <property type="term" value="F:cyclic-guanylate-specific phosphodiesterase activity"/>
    <property type="evidence" value="ECO:0007669"/>
    <property type="project" value="InterPro"/>
</dbReference>
<evidence type="ECO:0000313" key="3">
    <source>
        <dbReference type="Proteomes" id="UP000471409"/>
    </source>
</evidence>
<evidence type="ECO:0000259" key="1">
    <source>
        <dbReference type="PROSITE" id="PS50883"/>
    </source>
</evidence>
<dbReference type="EMBL" id="WXXP01000193">
    <property type="protein sequence ID" value="NEK55055.1"/>
    <property type="molecule type" value="Genomic_DNA"/>
</dbReference>
<dbReference type="PANTHER" id="PTHR33121">
    <property type="entry name" value="CYCLIC DI-GMP PHOSPHODIESTERASE PDEF"/>
    <property type="match status" value="1"/>
</dbReference>